<organism evidence="3 4">
    <name type="scientific">Reticulibacter mediterranei</name>
    <dbReference type="NCBI Taxonomy" id="2778369"/>
    <lineage>
        <taxon>Bacteria</taxon>
        <taxon>Bacillati</taxon>
        <taxon>Chloroflexota</taxon>
        <taxon>Ktedonobacteria</taxon>
        <taxon>Ktedonobacterales</taxon>
        <taxon>Reticulibacteraceae</taxon>
        <taxon>Reticulibacter</taxon>
    </lineage>
</organism>
<dbReference type="SUPFAM" id="SSF51735">
    <property type="entry name" value="NAD(P)-binding Rossmann-fold domains"/>
    <property type="match status" value="1"/>
</dbReference>
<dbReference type="SMART" id="SM00829">
    <property type="entry name" value="PKS_ER"/>
    <property type="match status" value="1"/>
</dbReference>
<protein>
    <submittedName>
        <fullName evidence="3">Quinone oxidoreductase</fullName>
    </submittedName>
</protein>
<dbReference type="SUPFAM" id="SSF50129">
    <property type="entry name" value="GroES-like"/>
    <property type="match status" value="1"/>
</dbReference>
<dbReference type="InterPro" id="IPR051603">
    <property type="entry name" value="Zinc-ADH_QOR/CCCR"/>
</dbReference>
<dbReference type="PANTHER" id="PTHR44154:SF1">
    <property type="entry name" value="QUINONE OXIDOREDUCTASE"/>
    <property type="match status" value="1"/>
</dbReference>
<reference evidence="3" key="1">
    <citation type="submission" date="2020-10" db="EMBL/GenBank/DDBJ databases">
        <title>Taxonomic study of unclassified bacteria belonging to the class Ktedonobacteria.</title>
        <authorList>
            <person name="Yabe S."/>
            <person name="Wang C.M."/>
            <person name="Zheng Y."/>
            <person name="Sakai Y."/>
            <person name="Cavaletti L."/>
            <person name="Monciardini P."/>
            <person name="Donadio S."/>
        </authorList>
    </citation>
    <scope>NUCLEOTIDE SEQUENCE</scope>
    <source>
        <strain evidence="3">ID150040</strain>
    </source>
</reference>
<comment type="caution">
    <text evidence="3">The sequence shown here is derived from an EMBL/GenBank/DDBJ whole genome shotgun (WGS) entry which is preliminary data.</text>
</comment>
<dbReference type="Gene3D" id="3.40.50.720">
    <property type="entry name" value="NAD(P)-binding Rossmann-like Domain"/>
    <property type="match status" value="1"/>
</dbReference>
<dbReference type="Proteomes" id="UP000597444">
    <property type="component" value="Unassembled WGS sequence"/>
</dbReference>
<evidence type="ECO:0000259" key="2">
    <source>
        <dbReference type="SMART" id="SM00829"/>
    </source>
</evidence>
<dbReference type="InterPro" id="IPR011032">
    <property type="entry name" value="GroES-like_sf"/>
</dbReference>
<keyword evidence="1" id="KW-0521">NADP</keyword>
<accession>A0A8J3ISJ2</accession>
<feature type="domain" description="Enoyl reductase (ER)" evidence="2">
    <location>
        <begin position="14"/>
        <end position="332"/>
    </location>
</feature>
<dbReference type="InterPro" id="IPR020843">
    <property type="entry name" value="ER"/>
</dbReference>
<dbReference type="InterPro" id="IPR013154">
    <property type="entry name" value="ADH-like_N"/>
</dbReference>
<sequence length="335" mass="35016">MKKQMQAMVINEFGGPNIFQAVQVPRPEVRAGHVLIRVAASSVNPHDYNVRKGAAPPAIAPAFPAILHGDVAGTIEEVGEGVTAFHRGDEVYACAGGVKGTSGALADYMLADADLVAPKPKSLSMTQAAALPLVALTAWEGLIDRAQMYAGQTVLVHGATGGVGHLAIQLAKARGARVFATASTTEKARIAQALGADVAIEYHTQSVAEYVAEYTGGKGFDIVFDSVGGANFAQSVEATAPRGTIISIVPNATLDLSLLLFKGLSLHTVFTYVPLLYGMGRAAHGRILTELAKLVDEGKVCPLIDEHTFALREVAAAHQFLESGRALGKVVLVNS</sequence>
<name>A0A8J3ISJ2_9CHLR</name>
<dbReference type="GO" id="GO:0016491">
    <property type="term" value="F:oxidoreductase activity"/>
    <property type="evidence" value="ECO:0007669"/>
    <property type="project" value="InterPro"/>
</dbReference>
<dbReference type="AlphaFoldDB" id="A0A8J3ISJ2"/>
<dbReference type="PANTHER" id="PTHR44154">
    <property type="entry name" value="QUINONE OXIDOREDUCTASE"/>
    <property type="match status" value="1"/>
</dbReference>
<evidence type="ECO:0000313" key="3">
    <source>
        <dbReference type="EMBL" id="GHP00002.1"/>
    </source>
</evidence>
<gene>
    <name evidence="3" type="ORF">KSF_100490</name>
</gene>
<dbReference type="CDD" id="cd08272">
    <property type="entry name" value="MDR6"/>
    <property type="match status" value="1"/>
</dbReference>
<dbReference type="Pfam" id="PF13602">
    <property type="entry name" value="ADH_zinc_N_2"/>
    <property type="match status" value="1"/>
</dbReference>
<keyword evidence="4" id="KW-1185">Reference proteome</keyword>
<evidence type="ECO:0000256" key="1">
    <source>
        <dbReference type="ARBA" id="ARBA00022857"/>
    </source>
</evidence>
<dbReference type="Pfam" id="PF08240">
    <property type="entry name" value="ADH_N"/>
    <property type="match status" value="1"/>
</dbReference>
<proteinExistence type="predicted"/>
<evidence type="ECO:0000313" key="4">
    <source>
        <dbReference type="Proteomes" id="UP000597444"/>
    </source>
</evidence>
<dbReference type="Gene3D" id="3.90.180.10">
    <property type="entry name" value="Medium-chain alcohol dehydrogenases, catalytic domain"/>
    <property type="match status" value="1"/>
</dbReference>
<dbReference type="EMBL" id="BNJK01000002">
    <property type="protein sequence ID" value="GHP00002.1"/>
    <property type="molecule type" value="Genomic_DNA"/>
</dbReference>
<dbReference type="InterPro" id="IPR036291">
    <property type="entry name" value="NAD(P)-bd_dom_sf"/>
</dbReference>